<keyword evidence="3" id="KW-1185">Reference proteome</keyword>
<evidence type="ECO:0000313" key="3">
    <source>
        <dbReference type="Proteomes" id="UP001196413"/>
    </source>
</evidence>
<sequence>MSGAFPIYKTYSDCLDECGSLVSYCAGTPPLIVCQLNVIVFLICIFLAVCTGVLIPASFCFVTLPVVALKQSDFVDLIAATTTR</sequence>
<comment type="caution">
    <text evidence="2">The sequence shown here is derived from an EMBL/GenBank/DDBJ whole genome shotgun (WGS) entry which is preliminary data.</text>
</comment>
<evidence type="ECO:0000313" key="2">
    <source>
        <dbReference type="EMBL" id="KAJ1370402.1"/>
    </source>
</evidence>
<organism evidence="2 3">
    <name type="scientific">Parelaphostrongylus tenuis</name>
    <name type="common">Meningeal worm</name>
    <dbReference type="NCBI Taxonomy" id="148309"/>
    <lineage>
        <taxon>Eukaryota</taxon>
        <taxon>Metazoa</taxon>
        <taxon>Ecdysozoa</taxon>
        <taxon>Nematoda</taxon>
        <taxon>Chromadorea</taxon>
        <taxon>Rhabditida</taxon>
        <taxon>Rhabditina</taxon>
        <taxon>Rhabditomorpha</taxon>
        <taxon>Strongyloidea</taxon>
        <taxon>Metastrongylidae</taxon>
        <taxon>Parelaphostrongylus</taxon>
    </lineage>
</organism>
<dbReference type="EMBL" id="JAHQIW010006776">
    <property type="protein sequence ID" value="KAJ1370402.1"/>
    <property type="molecule type" value="Genomic_DNA"/>
</dbReference>
<evidence type="ECO:0000256" key="1">
    <source>
        <dbReference type="SAM" id="Phobius"/>
    </source>
</evidence>
<feature type="transmembrane region" description="Helical" evidence="1">
    <location>
        <begin position="38"/>
        <end position="64"/>
    </location>
</feature>
<keyword evidence="1" id="KW-0472">Membrane</keyword>
<dbReference type="Proteomes" id="UP001196413">
    <property type="component" value="Unassembled WGS sequence"/>
</dbReference>
<name>A0AAD5WHI2_PARTN</name>
<proteinExistence type="predicted"/>
<reference evidence="2" key="1">
    <citation type="submission" date="2021-06" db="EMBL/GenBank/DDBJ databases">
        <title>Parelaphostrongylus tenuis whole genome reference sequence.</title>
        <authorList>
            <person name="Garwood T.J."/>
            <person name="Larsen P.A."/>
            <person name="Fountain-Jones N.M."/>
            <person name="Garbe J.R."/>
            <person name="Macchietto M.G."/>
            <person name="Kania S.A."/>
            <person name="Gerhold R.W."/>
            <person name="Richards J.E."/>
            <person name="Wolf T.M."/>
        </authorList>
    </citation>
    <scope>NUCLEOTIDE SEQUENCE</scope>
    <source>
        <strain evidence="2">MNPRO001-30</strain>
        <tissue evidence="2">Meninges</tissue>
    </source>
</reference>
<keyword evidence="1" id="KW-0812">Transmembrane</keyword>
<keyword evidence="1" id="KW-1133">Transmembrane helix</keyword>
<accession>A0AAD5WHI2</accession>
<dbReference type="AlphaFoldDB" id="A0AAD5WHI2"/>
<gene>
    <name evidence="2" type="ORF">KIN20_032116</name>
</gene>
<protein>
    <submittedName>
        <fullName evidence="2">Uncharacterized protein</fullName>
    </submittedName>
</protein>